<dbReference type="STRING" id="1401.BK123_05695"/>
<dbReference type="Gene3D" id="3.40.50.2300">
    <property type="match status" value="2"/>
</dbReference>
<protein>
    <submittedName>
        <fullName evidence="6">GntR family transcriptional regulator</fullName>
    </submittedName>
</protein>
<dbReference type="OrthoDB" id="9813468at2"/>
<dbReference type="PANTHER" id="PTHR30146">
    <property type="entry name" value="LACI-RELATED TRANSCRIPTIONAL REPRESSOR"/>
    <property type="match status" value="1"/>
</dbReference>
<evidence type="ECO:0000256" key="3">
    <source>
        <dbReference type="ARBA" id="ARBA00023125"/>
    </source>
</evidence>
<dbReference type="CDD" id="cd06267">
    <property type="entry name" value="PBP1_LacI_sugar_binding-like"/>
    <property type="match status" value="1"/>
</dbReference>
<dbReference type="InterPro" id="IPR046335">
    <property type="entry name" value="LacI/GalR-like_sensor"/>
</dbReference>
<feature type="domain" description="HTH gntR-type" evidence="5">
    <location>
        <begin position="3"/>
        <end position="71"/>
    </location>
</feature>
<dbReference type="InterPro" id="IPR036388">
    <property type="entry name" value="WH-like_DNA-bd_sf"/>
</dbReference>
<dbReference type="Proteomes" id="UP000187074">
    <property type="component" value="Unassembled WGS sequence"/>
</dbReference>
<organism evidence="6 7">
    <name type="scientific">Paenibacillus lautus</name>
    <name type="common">Bacillus lautus</name>
    <dbReference type="NCBI Taxonomy" id="1401"/>
    <lineage>
        <taxon>Bacteria</taxon>
        <taxon>Bacillati</taxon>
        <taxon>Bacillota</taxon>
        <taxon>Bacilli</taxon>
        <taxon>Bacillales</taxon>
        <taxon>Paenibacillaceae</taxon>
        <taxon>Paenibacillus</taxon>
    </lineage>
</organism>
<accession>A0A1R1B4W5</accession>
<evidence type="ECO:0000256" key="2">
    <source>
        <dbReference type="ARBA" id="ARBA00023015"/>
    </source>
</evidence>
<dbReference type="InterPro" id="IPR036390">
    <property type="entry name" value="WH_DNA-bd_sf"/>
</dbReference>
<dbReference type="GO" id="GO:0003700">
    <property type="term" value="F:DNA-binding transcription factor activity"/>
    <property type="evidence" value="ECO:0007669"/>
    <property type="project" value="InterPro"/>
</dbReference>
<sequence length="353" mass="39986">MNEPKYMKVKQALLHQIQVGKLRSGDKLPNEEDLLKQFHVSGITIRKAMTELANEGVITRIKRKGSFVNGDQAADHSSHLIAFILSAEDNYDVSYMKIIKGAQQVAAEFNYSLIVEWSNENLAVEQASIQKMLDRKVDGFLIYPFDPIQSKDNYLFIEQNNIPYLLVDRYNVDHPSYFSGCNNYDGAILATRELIRLKHTKIKFASYHFFLHSEQERFAGYCSAMRQAGLPVTDDHLLTRIDYEALADSILKRNVTALFCSNDKLAIETIEQLTRRGVRIPQDVSIMGFDDWDHAGNLSIGLSTVRQDFEEIGRNAAHLLHQVIQGKTHGGSTKILSGVSLVIRESTFENPYG</sequence>
<dbReference type="RefSeq" id="WP_076321448.1">
    <property type="nucleotide sequence ID" value="NZ_MRTF01000002.1"/>
</dbReference>
<evidence type="ECO:0000256" key="1">
    <source>
        <dbReference type="ARBA" id="ARBA00022491"/>
    </source>
</evidence>
<keyword evidence="3" id="KW-0238">DNA-binding</keyword>
<dbReference type="SUPFAM" id="SSF53822">
    <property type="entry name" value="Periplasmic binding protein-like I"/>
    <property type="match status" value="1"/>
</dbReference>
<evidence type="ECO:0000259" key="5">
    <source>
        <dbReference type="PROSITE" id="PS50949"/>
    </source>
</evidence>
<keyword evidence="4" id="KW-0804">Transcription</keyword>
<dbReference type="InterPro" id="IPR000524">
    <property type="entry name" value="Tscrpt_reg_HTH_GntR"/>
</dbReference>
<dbReference type="Pfam" id="PF13377">
    <property type="entry name" value="Peripla_BP_3"/>
    <property type="match status" value="1"/>
</dbReference>
<evidence type="ECO:0000313" key="6">
    <source>
        <dbReference type="EMBL" id="OME94627.1"/>
    </source>
</evidence>
<dbReference type="Gene3D" id="1.10.10.10">
    <property type="entry name" value="Winged helix-like DNA-binding domain superfamily/Winged helix DNA-binding domain"/>
    <property type="match status" value="1"/>
</dbReference>
<dbReference type="SMART" id="SM00345">
    <property type="entry name" value="HTH_GNTR"/>
    <property type="match status" value="1"/>
</dbReference>
<keyword evidence="1" id="KW-0678">Repressor</keyword>
<dbReference type="PROSITE" id="PS50949">
    <property type="entry name" value="HTH_GNTR"/>
    <property type="match status" value="1"/>
</dbReference>
<dbReference type="SUPFAM" id="SSF46785">
    <property type="entry name" value="Winged helix' DNA-binding domain"/>
    <property type="match status" value="1"/>
</dbReference>
<dbReference type="GO" id="GO:0000976">
    <property type="term" value="F:transcription cis-regulatory region binding"/>
    <property type="evidence" value="ECO:0007669"/>
    <property type="project" value="TreeGrafter"/>
</dbReference>
<dbReference type="AlphaFoldDB" id="A0A1R1B4W5"/>
<keyword evidence="2" id="KW-0805">Transcription regulation</keyword>
<dbReference type="Pfam" id="PF00392">
    <property type="entry name" value="GntR"/>
    <property type="match status" value="1"/>
</dbReference>
<dbReference type="CDD" id="cd07377">
    <property type="entry name" value="WHTH_GntR"/>
    <property type="match status" value="1"/>
</dbReference>
<dbReference type="PANTHER" id="PTHR30146:SF148">
    <property type="entry name" value="HTH-TYPE TRANSCRIPTIONAL REPRESSOR PURR-RELATED"/>
    <property type="match status" value="1"/>
</dbReference>
<reference evidence="6 7" key="1">
    <citation type="submission" date="2016-11" db="EMBL/GenBank/DDBJ databases">
        <title>Paenibacillus species isolates.</title>
        <authorList>
            <person name="Beno S.M."/>
        </authorList>
    </citation>
    <scope>NUCLEOTIDE SEQUENCE [LARGE SCALE GENOMIC DNA]</scope>
    <source>
        <strain evidence="6 7">FSL F4-0100</strain>
    </source>
</reference>
<name>A0A1R1B4W5_PAELA</name>
<comment type="caution">
    <text evidence="6">The sequence shown here is derived from an EMBL/GenBank/DDBJ whole genome shotgun (WGS) entry which is preliminary data.</text>
</comment>
<proteinExistence type="predicted"/>
<dbReference type="EMBL" id="MRTF01000002">
    <property type="protein sequence ID" value="OME94627.1"/>
    <property type="molecule type" value="Genomic_DNA"/>
</dbReference>
<evidence type="ECO:0000313" key="7">
    <source>
        <dbReference type="Proteomes" id="UP000187074"/>
    </source>
</evidence>
<evidence type="ECO:0000256" key="4">
    <source>
        <dbReference type="ARBA" id="ARBA00023163"/>
    </source>
</evidence>
<dbReference type="InterPro" id="IPR028082">
    <property type="entry name" value="Peripla_BP_I"/>
</dbReference>
<gene>
    <name evidence="6" type="ORF">BK123_05695</name>
</gene>